<proteinExistence type="predicted"/>
<protein>
    <recommendedName>
        <fullName evidence="2">SPW repeat-containing integral membrane domain-containing protein</fullName>
    </recommendedName>
</protein>
<dbReference type="EMBL" id="JANRHA010000024">
    <property type="protein sequence ID" value="MDG3017127.1"/>
    <property type="molecule type" value="Genomic_DNA"/>
</dbReference>
<dbReference type="Proteomes" id="UP001152755">
    <property type="component" value="Unassembled WGS sequence"/>
</dbReference>
<dbReference type="Pfam" id="PF03779">
    <property type="entry name" value="SPW"/>
    <property type="match status" value="1"/>
</dbReference>
<name>A0A9X4M6Z3_9ACTN</name>
<evidence type="ECO:0000259" key="2">
    <source>
        <dbReference type="Pfam" id="PF03779"/>
    </source>
</evidence>
<feature type="transmembrane region" description="Helical" evidence="1">
    <location>
        <begin position="69"/>
        <end position="87"/>
    </location>
</feature>
<feature type="domain" description="SPW repeat-containing integral membrane" evidence="2">
    <location>
        <begin position="13"/>
        <end position="106"/>
    </location>
</feature>
<keyword evidence="4" id="KW-1185">Reference proteome</keyword>
<evidence type="ECO:0000313" key="3">
    <source>
        <dbReference type="EMBL" id="MDG3017127.1"/>
    </source>
</evidence>
<dbReference type="AlphaFoldDB" id="A0A9X4M6Z3"/>
<evidence type="ECO:0000256" key="1">
    <source>
        <dbReference type="SAM" id="Phobius"/>
    </source>
</evidence>
<organism evidence="3 4">
    <name type="scientific">Speluncibacter jeojiensis</name>
    <dbReference type="NCBI Taxonomy" id="2710754"/>
    <lineage>
        <taxon>Bacteria</taxon>
        <taxon>Bacillati</taxon>
        <taxon>Actinomycetota</taxon>
        <taxon>Actinomycetes</taxon>
        <taxon>Mycobacteriales</taxon>
        <taxon>Speluncibacteraceae</taxon>
        <taxon>Speluncibacter</taxon>
    </lineage>
</organism>
<gene>
    <name evidence="3" type="ORF">NVS88_21460</name>
</gene>
<feature type="transmembrane region" description="Helical" evidence="1">
    <location>
        <begin position="12"/>
        <end position="32"/>
    </location>
</feature>
<keyword evidence="1" id="KW-0812">Transmembrane</keyword>
<feature type="transmembrane region" description="Helical" evidence="1">
    <location>
        <begin position="38"/>
        <end position="57"/>
    </location>
</feature>
<evidence type="ECO:0000313" key="4">
    <source>
        <dbReference type="Proteomes" id="UP001152755"/>
    </source>
</evidence>
<accession>A0A9X4M6Z3</accession>
<reference evidence="3" key="1">
    <citation type="submission" date="2022-08" db="EMBL/GenBank/DDBJ databases">
        <title>Genome analysis of Corynebacteriales strain.</title>
        <authorList>
            <person name="Lee S.D."/>
        </authorList>
    </citation>
    <scope>NUCLEOTIDE SEQUENCE</scope>
    <source>
        <strain evidence="3">D3-21</strain>
    </source>
</reference>
<keyword evidence="1" id="KW-0472">Membrane</keyword>
<feature type="transmembrane region" description="Helical" evidence="1">
    <location>
        <begin position="93"/>
        <end position="112"/>
    </location>
</feature>
<sequence length="130" mass="13249">MAGNRNVAEISRDAIVVAIGVALVLATIWLPANGDQEVTGAVLILGMLAAGCGLWAMGGASRPSHWMHLIIGVILVVAPLILAFPRGVQSADIMVVVGGAIIAVIGVVGVLASRSKAPTRLTAGPRQQQI</sequence>
<comment type="caution">
    <text evidence="3">The sequence shown here is derived from an EMBL/GenBank/DDBJ whole genome shotgun (WGS) entry which is preliminary data.</text>
</comment>
<dbReference type="InterPro" id="IPR005530">
    <property type="entry name" value="SPW"/>
</dbReference>
<keyword evidence="1" id="KW-1133">Transmembrane helix</keyword>
<dbReference type="RefSeq" id="WP_277835809.1">
    <property type="nucleotide sequence ID" value="NZ_JAAIVF010000010.1"/>
</dbReference>